<evidence type="ECO:0000256" key="1">
    <source>
        <dbReference type="SAM" id="Coils"/>
    </source>
</evidence>
<proteinExistence type="predicted"/>
<evidence type="ECO:0000313" key="3">
    <source>
        <dbReference type="Proteomes" id="UP000023152"/>
    </source>
</evidence>
<dbReference type="AlphaFoldDB" id="X6LRT0"/>
<dbReference type="EMBL" id="ASPP01029156">
    <property type="protein sequence ID" value="ETO04598.1"/>
    <property type="molecule type" value="Genomic_DNA"/>
</dbReference>
<protein>
    <submittedName>
        <fullName evidence="2">Uncharacterized protein</fullName>
    </submittedName>
</protein>
<accession>X6LRT0</accession>
<evidence type="ECO:0000313" key="2">
    <source>
        <dbReference type="EMBL" id="ETO04598.1"/>
    </source>
</evidence>
<sequence length="186" mass="21621">MEKLALEYASRRYARHLSQEEFLKAYKIETTDQARALLRDLKVEERALNELLHELVSELERVETEEKLLQSMVQSKTGYNADNTNFIVNPMHLDMEIDLNMNENSKVGMPIVTSIASEQEKKDNNECNNKSKELDLLDDYSGDLLLKNILSQVLKGSQKQKKTKFVFNLLTSKLIKRLNFFKMCTK</sequence>
<dbReference type="Proteomes" id="UP000023152">
    <property type="component" value="Unassembled WGS sequence"/>
</dbReference>
<feature type="coiled-coil region" evidence="1">
    <location>
        <begin position="34"/>
        <end position="72"/>
    </location>
</feature>
<reference evidence="2 3" key="1">
    <citation type="journal article" date="2013" name="Curr. Biol.">
        <title>The Genome of the Foraminiferan Reticulomyxa filosa.</title>
        <authorList>
            <person name="Glockner G."/>
            <person name="Hulsmann N."/>
            <person name="Schleicher M."/>
            <person name="Noegel A.A."/>
            <person name="Eichinger L."/>
            <person name="Gallinger C."/>
            <person name="Pawlowski J."/>
            <person name="Sierra R."/>
            <person name="Euteneuer U."/>
            <person name="Pillet L."/>
            <person name="Moustafa A."/>
            <person name="Platzer M."/>
            <person name="Groth M."/>
            <person name="Szafranski K."/>
            <person name="Schliwa M."/>
        </authorList>
    </citation>
    <scope>NUCLEOTIDE SEQUENCE [LARGE SCALE GENOMIC DNA]</scope>
</reference>
<name>X6LRT0_RETFI</name>
<keyword evidence="1" id="KW-0175">Coiled coil</keyword>
<comment type="caution">
    <text evidence="2">The sequence shown here is derived from an EMBL/GenBank/DDBJ whole genome shotgun (WGS) entry which is preliminary data.</text>
</comment>
<gene>
    <name evidence="2" type="ORF">RFI_32798</name>
</gene>
<organism evidence="2 3">
    <name type="scientific">Reticulomyxa filosa</name>
    <dbReference type="NCBI Taxonomy" id="46433"/>
    <lineage>
        <taxon>Eukaryota</taxon>
        <taxon>Sar</taxon>
        <taxon>Rhizaria</taxon>
        <taxon>Retaria</taxon>
        <taxon>Foraminifera</taxon>
        <taxon>Monothalamids</taxon>
        <taxon>Reticulomyxidae</taxon>
        <taxon>Reticulomyxa</taxon>
    </lineage>
</organism>
<feature type="non-terminal residue" evidence="2">
    <location>
        <position position="186"/>
    </location>
</feature>
<keyword evidence="3" id="KW-1185">Reference proteome</keyword>